<evidence type="ECO:0000256" key="5">
    <source>
        <dbReference type="ARBA" id="ARBA00047754"/>
    </source>
</evidence>
<feature type="domain" description="TSCPD" evidence="6">
    <location>
        <begin position="6"/>
        <end position="77"/>
    </location>
</feature>
<evidence type="ECO:0000313" key="8">
    <source>
        <dbReference type="Proteomes" id="UP000515913"/>
    </source>
</evidence>
<dbReference type="InterPro" id="IPR024434">
    <property type="entry name" value="TSCPD_dom"/>
</dbReference>
<evidence type="ECO:0000256" key="3">
    <source>
        <dbReference type="ARBA" id="ARBA00022634"/>
    </source>
</evidence>
<evidence type="ECO:0000256" key="4">
    <source>
        <dbReference type="ARBA" id="ARBA00022741"/>
    </source>
</evidence>
<comment type="similarity">
    <text evidence="1">Belongs to the ribonucleoside diphosphate reductase class-2 family.</text>
</comment>
<dbReference type="RefSeq" id="WP_187422856.1">
    <property type="nucleotide sequence ID" value="NZ_CP060637.1"/>
</dbReference>
<dbReference type="Pfam" id="PF12637">
    <property type="entry name" value="TSCPD"/>
    <property type="match status" value="1"/>
</dbReference>
<sequence>MKYYKTEKICAKEIGIEIENNKIINIDFQGGCDGNTQGLESLLIGLDKEEVIKRLKGINCQNRGTSCPDQLAQILENIQ</sequence>
<evidence type="ECO:0000256" key="2">
    <source>
        <dbReference type="ARBA" id="ARBA00012274"/>
    </source>
</evidence>
<dbReference type="EC" id="1.17.4.1" evidence="2"/>
<keyword evidence="8" id="KW-1185">Reference proteome</keyword>
<dbReference type="GO" id="GO:0004748">
    <property type="term" value="F:ribonucleoside-diphosphate reductase activity, thioredoxin disulfide as acceptor"/>
    <property type="evidence" value="ECO:0007669"/>
    <property type="project" value="UniProtKB-EC"/>
</dbReference>
<dbReference type="InterPro" id="IPR023806">
    <property type="entry name" value="CHP03905"/>
</dbReference>
<accession>A0A7G9GWG1</accession>
<dbReference type="GO" id="GO:0000166">
    <property type="term" value="F:nucleotide binding"/>
    <property type="evidence" value="ECO:0007669"/>
    <property type="project" value="UniProtKB-KW"/>
</dbReference>
<reference evidence="7 8" key="1">
    <citation type="submission" date="2020-08" db="EMBL/GenBank/DDBJ databases">
        <authorList>
            <person name="Liu C."/>
            <person name="Sun Q."/>
        </authorList>
    </citation>
    <scope>NUCLEOTIDE SEQUENCE [LARGE SCALE GENOMIC DNA]</scope>
    <source>
        <strain evidence="7 8">NSJ-57</strain>
    </source>
</reference>
<evidence type="ECO:0000259" key="6">
    <source>
        <dbReference type="Pfam" id="PF12637"/>
    </source>
</evidence>
<dbReference type="NCBIfam" id="TIGR03905">
    <property type="entry name" value="TIGR03905_4_Cys"/>
    <property type="match status" value="1"/>
</dbReference>
<organism evidence="7 8">
    <name type="scientific">Fusobacterium hominis</name>
    <dbReference type="NCBI Taxonomy" id="2764326"/>
    <lineage>
        <taxon>Bacteria</taxon>
        <taxon>Fusobacteriati</taxon>
        <taxon>Fusobacteriota</taxon>
        <taxon>Fusobacteriia</taxon>
        <taxon>Fusobacteriales</taxon>
        <taxon>Fusobacteriaceae</taxon>
        <taxon>Fusobacterium</taxon>
    </lineage>
</organism>
<dbReference type="KEGG" id="fho:H9Q81_09560"/>
<evidence type="ECO:0000256" key="1">
    <source>
        <dbReference type="ARBA" id="ARBA00007405"/>
    </source>
</evidence>
<gene>
    <name evidence="7" type="ORF">H9Q81_09560</name>
</gene>
<dbReference type="GO" id="GO:0071897">
    <property type="term" value="P:DNA biosynthetic process"/>
    <property type="evidence" value="ECO:0007669"/>
    <property type="project" value="UniProtKB-KW"/>
</dbReference>
<keyword evidence="4" id="KW-0547">Nucleotide-binding</keyword>
<comment type="catalytic activity">
    <reaction evidence="5">
        <text>a 2'-deoxyribonucleoside 5'-diphosphate + [thioredoxin]-disulfide + H2O = a ribonucleoside 5'-diphosphate + [thioredoxin]-dithiol</text>
        <dbReference type="Rhea" id="RHEA:23252"/>
        <dbReference type="Rhea" id="RHEA-COMP:10698"/>
        <dbReference type="Rhea" id="RHEA-COMP:10700"/>
        <dbReference type="ChEBI" id="CHEBI:15377"/>
        <dbReference type="ChEBI" id="CHEBI:29950"/>
        <dbReference type="ChEBI" id="CHEBI:50058"/>
        <dbReference type="ChEBI" id="CHEBI:57930"/>
        <dbReference type="ChEBI" id="CHEBI:73316"/>
        <dbReference type="EC" id="1.17.4.1"/>
    </reaction>
</comment>
<dbReference type="AlphaFoldDB" id="A0A7G9GWG1"/>
<protein>
    <recommendedName>
        <fullName evidence="2">ribonucleoside-diphosphate reductase</fullName>
        <ecNumber evidence="2">1.17.4.1</ecNumber>
    </recommendedName>
</protein>
<proteinExistence type="inferred from homology"/>
<dbReference type="EMBL" id="CP060637">
    <property type="protein sequence ID" value="QNM15143.1"/>
    <property type="molecule type" value="Genomic_DNA"/>
</dbReference>
<keyword evidence="3" id="KW-0237">DNA synthesis</keyword>
<name>A0A7G9GWG1_9FUSO</name>
<dbReference type="Proteomes" id="UP000515913">
    <property type="component" value="Chromosome"/>
</dbReference>
<evidence type="ECO:0000313" key="7">
    <source>
        <dbReference type="EMBL" id="QNM15143.1"/>
    </source>
</evidence>